<evidence type="ECO:0000259" key="2">
    <source>
        <dbReference type="Pfam" id="PF14214"/>
    </source>
</evidence>
<dbReference type="Pfam" id="PF14214">
    <property type="entry name" value="Helitron_like_N"/>
    <property type="match status" value="1"/>
</dbReference>
<evidence type="ECO:0000313" key="4">
    <source>
        <dbReference type="EMBL" id="KIJ13524.1"/>
    </source>
</evidence>
<keyword evidence="5" id="KW-1185">Reference proteome</keyword>
<dbReference type="OrthoDB" id="2680590at2759"/>
<dbReference type="AlphaFoldDB" id="A0A0C9SVR9"/>
<evidence type="ECO:0000313" key="5">
    <source>
        <dbReference type="Proteomes" id="UP000053647"/>
    </source>
</evidence>
<dbReference type="InterPro" id="IPR046700">
    <property type="entry name" value="DUF6570"/>
</dbReference>
<sequence length="860" mass="97179">MQTQVELEESDDHHLISQLGERQNKDILLDRILNHAPAEQIKFLCEAGQQKIEGKVAMGSERRRGSKRKHAEEDVEEEYDPSKFLVLPTDEELKDCYTRFWKATSNAAVETSICGVCARECGVIDNRLSQISLSDLPNVNQLIPKKTHPAHDLFDGKLLEPAGVKSEGNTCVISICHSCSEELKKVTDKLPRYSLANKLWIGCVPWQLQVLTFPEQLLIALLYPRVYVFKLFPKRQGGVWDTSMLQRAMRRNVSTYDLNMEGITSMVEGRLMPRPPALLASLISVTFIALGELPKNWIHSTFRVCCRVVFEALQWLKEHNAKYYGNIEISVSRIESLPEDDVPQEITSIIRQSDDVGIVDQESEGYVPVDDNEGIPTGPGTGSSPVHNDPTTASEDVEPDVVPLQVSGTIDTDMSTMTASELMAWGLSNLWKEGREGGYAVRHGRHPVNDFGQPHQNEQSEAGEAEQNQPNFFEKAYPCLFPYGEGGIEGQREVPVDFGDHVRWALRHHDHRFRKHKTFPFVTFGIQQRRQVLASARLQMQRKTFEKDAHLLSTITVEKLQRAQEQEANGLPISDPAVRLLHQHIYATGGRVTGSDQGRLWITINPCDLHDPIAQVFAGENIDLDEFNAKFGPSKEKQAQNVALNPYAAAKFFHFLIKTILKIIFSIEVGPQRIKSRPGIFGHVSAYFGLVESQGRGSLHLHLLLWLHNALAMEEIERLLKEDEFCQCVKAFINANIRAYLPGFNSAESIKEIPNEVEVAYSHLPKPHDADYKEKLMDLERCVACSKNLHTCEYRRCLVPTKNGGFACKRRAPFKKSKEDFIHEDGQWGMKHVYEFMNAWVPGLTVNARCNNDGKLLTNS</sequence>
<evidence type="ECO:0000259" key="3">
    <source>
        <dbReference type="Pfam" id="PF20209"/>
    </source>
</evidence>
<evidence type="ECO:0000256" key="1">
    <source>
        <dbReference type="SAM" id="MobiDB-lite"/>
    </source>
</evidence>
<dbReference type="HOGENOM" id="CLU_001248_6_1_1"/>
<feature type="domain" description="DUF6570" evidence="3">
    <location>
        <begin position="188"/>
        <end position="334"/>
    </location>
</feature>
<proteinExistence type="predicted"/>
<organism evidence="4 5">
    <name type="scientific">Paxillus involutus ATCC 200175</name>
    <dbReference type="NCBI Taxonomy" id="664439"/>
    <lineage>
        <taxon>Eukaryota</taxon>
        <taxon>Fungi</taxon>
        <taxon>Dikarya</taxon>
        <taxon>Basidiomycota</taxon>
        <taxon>Agaricomycotina</taxon>
        <taxon>Agaricomycetes</taxon>
        <taxon>Agaricomycetidae</taxon>
        <taxon>Boletales</taxon>
        <taxon>Paxilineae</taxon>
        <taxon>Paxillaceae</taxon>
        <taxon>Paxillus</taxon>
    </lineage>
</organism>
<dbReference type="InterPro" id="IPR025476">
    <property type="entry name" value="Helitron_helicase-like"/>
</dbReference>
<feature type="compositionally biased region" description="Low complexity" evidence="1">
    <location>
        <begin position="376"/>
        <end position="385"/>
    </location>
</feature>
<feature type="domain" description="Helitron helicase-like" evidence="2">
    <location>
        <begin position="599"/>
        <end position="705"/>
    </location>
</feature>
<feature type="region of interest" description="Disordered" evidence="1">
    <location>
        <begin position="366"/>
        <end position="399"/>
    </location>
</feature>
<feature type="region of interest" description="Disordered" evidence="1">
    <location>
        <begin position="56"/>
        <end position="75"/>
    </location>
</feature>
<dbReference type="Pfam" id="PF20209">
    <property type="entry name" value="DUF6570"/>
    <property type="match status" value="1"/>
</dbReference>
<gene>
    <name evidence="4" type="ORF">PAXINDRAFT_13640</name>
</gene>
<accession>A0A0C9SVR9</accession>
<evidence type="ECO:0008006" key="6">
    <source>
        <dbReference type="Google" id="ProtNLM"/>
    </source>
</evidence>
<dbReference type="Proteomes" id="UP000053647">
    <property type="component" value="Unassembled WGS sequence"/>
</dbReference>
<reference evidence="5" key="2">
    <citation type="submission" date="2015-01" db="EMBL/GenBank/DDBJ databases">
        <title>Evolutionary Origins and Diversification of the Mycorrhizal Mutualists.</title>
        <authorList>
            <consortium name="DOE Joint Genome Institute"/>
            <consortium name="Mycorrhizal Genomics Consortium"/>
            <person name="Kohler A."/>
            <person name="Kuo A."/>
            <person name="Nagy L.G."/>
            <person name="Floudas D."/>
            <person name="Copeland A."/>
            <person name="Barry K.W."/>
            <person name="Cichocki N."/>
            <person name="Veneault-Fourrey C."/>
            <person name="LaButti K."/>
            <person name="Lindquist E.A."/>
            <person name="Lipzen A."/>
            <person name="Lundell T."/>
            <person name="Morin E."/>
            <person name="Murat C."/>
            <person name="Riley R."/>
            <person name="Ohm R."/>
            <person name="Sun H."/>
            <person name="Tunlid A."/>
            <person name="Henrissat B."/>
            <person name="Grigoriev I.V."/>
            <person name="Hibbett D.S."/>
            <person name="Martin F."/>
        </authorList>
    </citation>
    <scope>NUCLEOTIDE SEQUENCE [LARGE SCALE GENOMIC DNA]</scope>
    <source>
        <strain evidence="5">ATCC 200175</strain>
    </source>
</reference>
<reference evidence="4 5" key="1">
    <citation type="submission" date="2014-06" db="EMBL/GenBank/DDBJ databases">
        <authorList>
            <consortium name="DOE Joint Genome Institute"/>
            <person name="Kuo A."/>
            <person name="Kohler A."/>
            <person name="Nagy L.G."/>
            <person name="Floudas D."/>
            <person name="Copeland A."/>
            <person name="Barry K.W."/>
            <person name="Cichocki N."/>
            <person name="Veneault-Fourrey C."/>
            <person name="LaButti K."/>
            <person name="Lindquist E.A."/>
            <person name="Lipzen A."/>
            <person name="Lundell T."/>
            <person name="Morin E."/>
            <person name="Murat C."/>
            <person name="Sun H."/>
            <person name="Tunlid A."/>
            <person name="Henrissat B."/>
            <person name="Grigoriev I.V."/>
            <person name="Hibbett D.S."/>
            <person name="Martin F."/>
            <person name="Nordberg H.P."/>
            <person name="Cantor M.N."/>
            <person name="Hua S.X."/>
        </authorList>
    </citation>
    <scope>NUCLEOTIDE SEQUENCE [LARGE SCALE GENOMIC DNA]</scope>
    <source>
        <strain evidence="4 5">ATCC 200175</strain>
    </source>
</reference>
<dbReference type="EMBL" id="KN819351">
    <property type="protein sequence ID" value="KIJ13524.1"/>
    <property type="molecule type" value="Genomic_DNA"/>
</dbReference>
<name>A0A0C9SVR9_PAXIN</name>
<protein>
    <recommendedName>
        <fullName evidence="6">Helitron helicase-like domain-containing protein</fullName>
    </recommendedName>
</protein>